<feature type="compositionally biased region" description="Basic residues" evidence="1">
    <location>
        <begin position="1"/>
        <end position="21"/>
    </location>
</feature>
<feature type="region of interest" description="Disordered" evidence="1">
    <location>
        <begin position="1"/>
        <end position="160"/>
    </location>
</feature>
<feature type="compositionally biased region" description="Basic and acidic residues" evidence="1">
    <location>
        <begin position="80"/>
        <end position="95"/>
    </location>
</feature>
<feature type="compositionally biased region" description="Basic and acidic residues" evidence="1">
    <location>
        <begin position="120"/>
        <end position="137"/>
    </location>
</feature>
<organism evidence="2">
    <name type="scientific">uncultured Lysobacter sp</name>
    <dbReference type="NCBI Taxonomy" id="271060"/>
    <lineage>
        <taxon>Bacteria</taxon>
        <taxon>Pseudomonadati</taxon>
        <taxon>Pseudomonadota</taxon>
        <taxon>Gammaproteobacteria</taxon>
        <taxon>Lysobacterales</taxon>
        <taxon>Lysobacteraceae</taxon>
        <taxon>Lysobacter</taxon>
        <taxon>environmental samples</taxon>
    </lineage>
</organism>
<feature type="compositionally biased region" description="Low complexity" evidence="1">
    <location>
        <begin position="142"/>
        <end position="160"/>
    </location>
</feature>
<feature type="non-terminal residue" evidence="2">
    <location>
        <position position="1"/>
    </location>
</feature>
<protein>
    <submittedName>
        <fullName evidence="2">UPF0234 protein Yitk</fullName>
    </submittedName>
</protein>
<reference evidence="2" key="1">
    <citation type="submission" date="2020-02" db="EMBL/GenBank/DDBJ databases">
        <authorList>
            <person name="Meier V. D."/>
        </authorList>
    </citation>
    <scope>NUCLEOTIDE SEQUENCE</scope>
    <source>
        <strain evidence="2">AVDCRST_MAG71</strain>
    </source>
</reference>
<dbReference type="AlphaFoldDB" id="A0A6J4KNP7"/>
<feature type="non-terminal residue" evidence="2">
    <location>
        <position position="160"/>
    </location>
</feature>
<evidence type="ECO:0000313" key="2">
    <source>
        <dbReference type="EMBL" id="CAA9309371.1"/>
    </source>
</evidence>
<feature type="compositionally biased region" description="Basic and acidic residues" evidence="1">
    <location>
        <begin position="36"/>
        <end position="48"/>
    </location>
</feature>
<gene>
    <name evidence="2" type="ORF">AVDCRST_MAG71-587</name>
</gene>
<feature type="compositionally biased region" description="Basic and acidic residues" evidence="1">
    <location>
        <begin position="102"/>
        <end position="113"/>
    </location>
</feature>
<sequence>ALIRHRVRSGHPRTHQRRRPGQPRADHALRLQGRGGDVRTGRQDDHPVRAQRIPAQADERHPARAPRRPWHRLALPGLRRCREQPRRCAPEDHRAAGHRTRPREEDPVRDEGRQAQGRQPDQRRQAARERQEARRPAGGDGAAARAGVRAPAAVRQLPRL</sequence>
<proteinExistence type="predicted"/>
<accession>A0A6J4KNP7</accession>
<name>A0A6J4KNP7_9GAMM</name>
<evidence type="ECO:0000256" key="1">
    <source>
        <dbReference type="SAM" id="MobiDB-lite"/>
    </source>
</evidence>
<dbReference type="EMBL" id="CADCUA010000172">
    <property type="protein sequence ID" value="CAA9309371.1"/>
    <property type="molecule type" value="Genomic_DNA"/>
</dbReference>